<protein>
    <submittedName>
        <fullName evidence="2">NAD(P)-dependent dehydrogenase (Short-subunit alcohol dehydrogenase family)</fullName>
    </submittedName>
</protein>
<accession>A0A7W3PDY3</accession>
<dbReference type="CDD" id="cd05233">
    <property type="entry name" value="SDR_c"/>
    <property type="match status" value="1"/>
</dbReference>
<dbReference type="AlphaFoldDB" id="A0A7W3PDY3"/>
<keyword evidence="3" id="KW-1185">Reference proteome</keyword>
<organism evidence="2 3">
    <name type="scientific">Promicromonospora sukumoe</name>
    <dbReference type="NCBI Taxonomy" id="88382"/>
    <lineage>
        <taxon>Bacteria</taxon>
        <taxon>Bacillati</taxon>
        <taxon>Actinomycetota</taxon>
        <taxon>Actinomycetes</taxon>
        <taxon>Micrococcales</taxon>
        <taxon>Promicromonosporaceae</taxon>
        <taxon>Promicromonospora</taxon>
    </lineage>
</organism>
<dbReference type="PRINTS" id="PR00081">
    <property type="entry name" value="GDHRDH"/>
</dbReference>
<reference evidence="2 3" key="1">
    <citation type="submission" date="2020-07" db="EMBL/GenBank/DDBJ databases">
        <title>Sequencing the genomes of 1000 actinobacteria strains.</title>
        <authorList>
            <person name="Klenk H.-P."/>
        </authorList>
    </citation>
    <scope>NUCLEOTIDE SEQUENCE [LARGE SCALE GENOMIC DNA]</scope>
    <source>
        <strain evidence="2 3">DSM 44121</strain>
    </source>
</reference>
<dbReference type="GO" id="GO:0030497">
    <property type="term" value="P:fatty acid elongation"/>
    <property type="evidence" value="ECO:0007669"/>
    <property type="project" value="TreeGrafter"/>
</dbReference>
<dbReference type="SUPFAM" id="SSF51735">
    <property type="entry name" value="NAD(P)-binding Rossmann-fold domains"/>
    <property type="match status" value="1"/>
</dbReference>
<sequence length="252" mass="25709">MSITIVVGASSGIGQAAAIRAAEGGSGVVVTYNANRDGALKTVARIEEAGGTAVALPLDVGDSATFPAFRGAVERALAETWGARTVTGLVNNAGYGGGTLFADTTEQQLDDFYRVIFKGPYLVTQALLPLIEDGGAIVNTASSSAGTAGLSEGYSAYGSMKGAVIVLTRYLAKELGPRGIRVNSVSPGPTRTPFAGGAFEEYPELTAELVGRTALGRLGEPDDAGSVIAFLLSDGGRWVTAQDIEVTGGFNL</sequence>
<dbReference type="PANTHER" id="PTHR42760:SF53">
    <property type="entry name" value="BLR4183 PROTEIN"/>
    <property type="match status" value="1"/>
</dbReference>
<name>A0A7W3PDY3_9MICO</name>
<dbReference type="Proteomes" id="UP000540568">
    <property type="component" value="Unassembled WGS sequence"/>
</dbReference>
<dbReference type="GO" id="GO:0016616">
    <property type="term" value="F:oxidoreductase activity, acting on the CH-OH group of donors, NAD or NADP as acceptor"/>
    <property type="evidence" value="ECO:0007669"/>
    <property type="project" value="TreeGrafter"/>
</dbReference>
<dbReference type="Pfam" id="PF13561">
    <property type="entry name" value="adh_short_C2"/>
    <property type="match status" value="1"/>
</dbReference>
<gene>
    <name evidence="2" type="ORF">FHX71_002108</name>
</gene>
<dbReference type="PANTHER" id="PTHR42760">
    <property type="entry name" value="SHORT-CHAIN DEHYDROGENASES/REDUCTASES FAMILY MEMBER"/>
    <property type="match status" value="1"/>
</dbReference>
<evidence type="ECO:0000313" key="3">
    <source>
        <dbReference type="Proteomes" id="UP000540568"/>
    </source>
</evidence>
<comment type="caution">
    <text evidence="2">The sequence shown here is derived from an EMBL/GenBank/DDBJ whole genome shotgun (WGS) entry which is preliminary data.</text>
</comment>
<dbReference type="PRINTS" id="PR00080">
    <property type="entry name" value="SDRFAMILY"/>
</dbReference>
<evidence type="ECO:0000313" key="2">
    <source>
        <dbReference type="EMBL" id="MBA8808166.1"/>
    </source>
</evidence>
<dbReference type="InterPro" id="IPR002347">
    <property type="entry name" value="SDR_fam"/>
</dbReference>
<dbReference type="RefSeq" id="WP_182616004.1">
    <property type="nucleotide sequence ID" value="NZ_BAAATF010000003.1"/>
</dbReference>
<evidence type="ECO:0000256" key="1">
    <source>
        <dbReference type="ARBA" id="ARBA00006484"/>
    </source>
</evidence>
<dbReference type="Gene3D" id="3.40.50.720">
    <property type="entry name" value="NAD(P)-binding Rossmann-like Domain"/>
    <property type="match status" value="1"/>
</dbReference>
<comment type="similarity">
    <text evidence="1">Belongs to the short-chain dehydrogenases/reductases (SDR) family.</text>
</comment>
<dbReference type="EMBL" id="JACGWV010000001">
    <property type="protein sequence ID" value="MBA8808166.1"/>
    <property type="molecule type" value="Genomic_DNA"/>
</dbReference>
<proteinExistence type="inferred from homology"/>
<dbReference type="InterPro" id="IPR036291">
    <property type="entry name" value="NAD(P)-bd_dom_sf"/>
</dbReference>